<evidence type="ECO:0000256" key="1">
    <source>
        <dbReference type="SAM" id="MobiDB-lite"/>
    </source>
</evidence>
<gene>
    <name evidence="2" type="ORF">GCM10009665_60020</name>
</gene>
<dbReference type="InterPro" id="IPR045701">
    <property type="entry name" value="DUF6059"/>
</dbReference>
<dbReference type="Pfam" id="PF19534">
    <property type="entry name" value="DUF6059"/>
    <property type="match status" value="1"/>
</dbReference>
<proteinExistence type="predicted"/>
<dbReference type="Proteomes" id="UP001500037">
    <property type="component" value="Unassembled WGS sequence"/>
</dbReference>
<dbReference type="EMBL" id="BAAALF010000150">
    <property type="protein sequence ID" value="GAA1262339.1"/>
    <property type="molecule type" value="Genomic_DNA"/>
</dbReference>
<reference evidence="3" key="1">
    <citation type="journal article" date="2019" name="Int. J. Syst. Evol. Microbiol.">
        <title>The Global Catalogue of Microorganisms (GCM) 10K type strain sequencing project: providing services to taxonomists for standard genome sequencing and annotation.</title>
        <authorList>
            <consortium name="The Broad Institute Genomics Platform"/>
            <consortium name="The Broad Institute Genome Sequencing Center for Infectious Disease"/>
            <person name="Wu L."/>
            <person name="Ma J."/>
        </authorList>
    </citation>
    <scope>NUCLEOTIDE SEQUENCE [LARGE SCALE GENOMIC DNA]</scope>
    <source>
        <strain evidence="3">JCM 13004</strain>
    </source>
</reference>
<evidence type="ECO:0000313" key="3">
    <source>
        <dbReference type="Proteomes" id="UP001500037"/>
    </source>
</evidence>
<feature type="region of interest" description="Disordered" evidence="1">
    <location>
        <begin position="49"/>
        <end position="79"/>
    </location>
</feature>
<keyword evidence="3" id="KW-1185">Reference proteome</keyword>
<protein>
    <submittedName>
        <fullName evidence="2">Uncharacterized protein</fullName>
    </submittedName>
</protein>
<dbReference type="RefSeq" id="WP_344445209.1">
    <property type="nucleotide sequence ID" value="NZ_BAAALF010000150.1"/>
</dbReference>
<evidence type="ECO:0000313" key="2">
    <source>
        <dbReference type="EMBL" id="GAA1262339.1"/>
    </source>
</evidence>
<sequence length="105" mass="11924">MRRQRRNRGGSARGPLLRRFLAAVHRSLGTLGAMYGFMPPNYLDEQRQYQQEVREALRPPAPPPLSPPAADHPERVRGDIPLSATELVLQKELDGLTRLSRQEGW</sequence>
<accession>A0ABP4HEQ3</accession>
<organism evidence="2 3">
    <name type="scientific">Kitasatospora nipponensis</name>
    <dbReference type="NCBI Taxonomy" id="258049"/>
    <lineage>
        <taxon>Bacteria</taxon>
        <taxon>Bacillati</taxon>
        <taxon>Actinomycetota</taxon>
        <taxon>Actinomycetes</taxon>
        <taxon>Kitasatosporales</taxon>
        <taxon>Streptomycetaceae</taxon>
        <taxon>Kitasatospora</taxon>
    </lineage>
</organism>
<name>A0ABP4HEQ3_9ACTN</name>
<comment type="caution">
    <text evidence="2">The sequence shown here is derived from an EMBL/GenBank/DDBJ whole genome shotgun (WGS) entry which is preliminary data.</text>
</comment>